<dbReference type="Proteomes" id="UP000016842">
    <property type="component" value="Unassembled WGS sequence"/>
</dbReference>
<evidence type="ECO:0000313" key="3">
    <source>
        <dbReference type="Proteomes" id="UP000016842"/>
    </source>
</evidence>
<dbReference type="PANTHER" id="PTHR40590">
    <property type="entry name" value="CYTOPLASMIC PROTEIN-RELATED"/>
    <property type="match status" value="1"/>
</dbReference>
<dbReference type="PANTHER" id="PTHR40590:SF1">
    <property type="entry name" value="CYTOPLASMIC PROTEIN"/>
    <property type="match status" value="1"/>
</dbReference>
<dbReference type="InterPro" id="IPR002816">
    <property type="entry name" value="TraB/PrgY/GumN_fam"/>
</dbReference>
<dbReference type="EMBL" id="ASXJ01000150">
    <property type="protein sequence ID" value="ERM01614.1"/>
    <property type="molecule type" value="Genomic_DNA"/>
</dbReference>
<evidence type="ECO:0000256" key="1">
    <source>
        <dbReference type="SAM" id="SignalP"/>
    </source>
</evidence>
<feature type="chain" id="PRO_5004656809" evidence="1">
    <location>
        <begin position="22"/>
        <end position="338"/>
    </location>
</feature>
<dbReference type="AlphaFoldDB" id="U4VAC4"/>
<organism evidence="2 3">
    <name type="scientific">Brucella intermedia 229E</name>
    <dbReference type="NCBI Taxonomy" id="1337887"/>
    <lineage>
        <taxon>Bacteria</taxon>
        <taxon>Pseudomonadati</taxon>
        <taxon>Pseudomonadota</taxon>
        <taxon>Alphaproteobacteria</taxon>
        <taxon>Hyphomicrobiales</taxon>
        <taxon>Brucellaceae</taxon>
        <taxon>Brucella/Ochrobactrum group</taxon>
        <taxon>Brucella</taxon>
    </lineage>
</organism>
<dbReference type="CDD" id="cd14789">
    <property type="entry name" value="Tiki"/>
    <property type="match status" value="1"/>
</dbReference>
<dbReference type="Pfam" id="PF01963">
    <property type="entry name" value="TraB_PrgY_gumN"/>
    <property type="match status" value="1"/>
</dbReference>
<reference evidence="2 3" key="1">
    <citation type="journal article" date="2014" name="FEMS Microbiol. Lett.">
        <title>Genome sequencing analysis reveals virulence-related gene content of Ochrobactrum intermedium strain 229E, a urease-positive strain isolated from the human gastric niche.</title>
        <authorList>
            <person name="Kulkarni G.J."/>
            <person name="Shetty S."/>
            <person name="Dharne M.S."/>
            <person name="Shouche Y.S."/>
        </authorList>
    </citation>
    <scope>NUCLEOTIDE SEQUENCE [LARGE SCALE GENOMIC DNA]</scope>
    <source>
        <strain evidence="2 3">229E</strain>
    </source>
</reference>
<dbReference type="PATRIC" id="fig|1337887.3.peg.2829"/>
<protein>
    <submittedName>
        <fullName evidence="2">GumN family protein</fullName>
    </submittedName>
</protein>
<feature type="signal peptide" evidence="1">
    <location>
        <begin position="1"/>
        <end position="21"/>
    </location>
</feature>
<keyword evidence="1" id="KW-0732">Signal</keyword>
<comment type="caution">
    <text evidence="2">The sequence shown here is derived from an EMBL/GenBank/DDBJ whole genome shotgun (WGS) entry which is preliminary data.</text>
</comment>
<gene>
    <name evidence="2" type="ORF">Q644_20795</name>
</gene>
<name>U4VAC4_9HYPH</name>
<dbReference type="InterPro" id="IPR047111">
    <property type="entry name" value="YbaP-like"/>
</dbReference>
<sequence length="338" mass="37496">MKKLFLTLLLACLAGSIAARADNAPAAATCTPHGVNLMEGLEAKDPVSWQELQREADKVPNRTGGLLWKIEKEGIEPSYLFGTIHFSDPRVMTLPKATDTAYRSANTVVVETTDMLDPKFFLRVRLEHPDLLLFTDGTTLKSHLPAEQRDEIERKLAERGIILDAVATMKPWVLSSLLTFPKCERQRKSEGEKSLDEKLALDAQAEGRDVQGLESAEEQLLAMSRMPLDFHVRSLVATIDYGDGIENAMETMTALYLKGEIGMIMPTLRKIVPDNLSDEDYNLFLKYLISDRNHVMADRAVPIIDKGNAFIAVGALHLPGADGVIELLRAKGYRVVPL</sequence>
<evidence type="ECO:0000313" key="2">
    <source>
        <dbReference type="EMBL" id="ERM01614.1"/>
    </source>
</evidence>
<accession>U4VAC4</accession>
<proteinExistence type="predicted"/>